<accession>A0A5A7RHG4</accession>
<organism evidence="2 3">
    <name type="scientific">Striga asiatica</name>
    <name type="common">Asiatic witchweed</name>
    <name type="synonym">Buchnera asiatica</name>
    <dbReference type="NCBI Taxonomy" id="4170"/>
    <lineage>
        <taxon>Eukaryota</taxon>
        <taxon>Viridiplantae</taxon>
        <taxon>Streptophyta</taxon>
        <taxon>Embryophyta</taxon>
        <taxon>Tracheophyta</taxon>
        <taxon>Spermatophyta</taxon>
        <taxon>Magnoliopsida</taxon>
        <taxon>eudicotyledons</taxon>
        <taxon>Gunneridae</taxon>
        <taxon>Pentapetalae</taxon>
        <taxon>asterids</taxon>
        <taxon>lamiids</taxon>
        <taxon>Lamiales</taxon>
        <taxon>Orobanchaceae</taxon>
        <taxon>Buchnereae</taxon>
        <taxon>Striga</taxon>
    </lineage>
</organism>
<evidence type="ECO:0000313" key="3">
    <source>
        <dbReference type="Proteomes" id="UP000325081"/>
    </source>
</evidence>
<feature type="non-terminal residue" evidence="2">
    <location>
        <position position="266"/>
    </location>
</feature>
<gene>
    <name evidence="2" type="ORF">STAS_34350</name>
</gene>
<reference evidence="3" key="1">
    <citation type="journal article" date="2019" name="Curr. Biol.">
        <title>Genome Sequence of Striga asiatica Provides Insight into the Evolution of Plant Parasitism.</title>
        <authorList>
            <person name="Yoshida S."/>
            <person name="Kim S."/>
            <person name="Wafula E.K."/>
            <person name="Tanskanen J."/>
            <person name="Kim Y.M."/>
            <person name="Honaas L."/>
            <person name="Yang Z."/>
            <person name="Spallek T."/>
            <person name="Conn C.E."/>
            <person name="Ichihashi Y."/>
            <person name="Cheong K."/>
            <person name="Cui S."/>
            <person name="Der J.P."/>
            <person name="Gundlach H."/>
            <person name="Jiao Y."/>
            <person name="Hori C."/>
            <person name="Ishida J.K."/>
            <person name="Kasahara H."/>
            <person name="Kiba T."/>
            <person name="Kim M.S."/>
            <person name="Koo N."/>
            <person name="Laohavisit A."/>
            <person name="Lee Y.H."/>
            <person name="Lumba S."/>
            <person name="McCourt P."/>
            <person name="Mortimer J.C."/>
            <person name="Mutuku J.M."/>
            <person name="Nomura T."/>
            <person name="Sasaki-Sekimoto Y."/>
            <person name="Seto Y."/>
            <person name="Wang Y."/>
            <person name="Wakatake T."/>
            <person name="Sakakibara H."/>
            <person name="Demura T."/>
            <person name="Yamaguchi S."/>
            <person name="Yoneyama K."/>
            <person name="Manabe R.I."/>
            <person name="Nelson D.C."/>
            <person name="Schulman A.H."/>
            <person name="Timko M.P."/>
            <person name="dePamphilis C.W."/>
            <person name="Choi D."/>
            <person name="Shirasu K."/>
        </authorList>
    </citation>
    <scope>NUCLEOTIDE SEQUENCE [LARGE SCALE GENOMIC DNA]</scope>
    <source>
        <strain evidence="3">cv. UVA1</strain>
    </source>
</reference>
<evidence type="ECO:0000256" key="1">
    <source>
        <dbReference type="SAM" id="MobiDB-lite"/>
    </source>
</evidence>
<protein>
    <submittedName>
        <fullName evidence="2">Glycine dehydrogenase (Decarboxylating)</fullName>
    </submittedName>
</protein>
<dbReference type="AlphaFoldDB" id="A0A5A7RHG4"/>
<keyword evidence="3" id="KW-1185">Reference proteome</keyword>
<name>A0A5A7RHG4_STRAF</name>
<proteinExistence type="predicted"/>
<feature type="region of interest" description="Disordered" evidence="1">
    <location>
        <begin position="139"/>
        <end position="173"/>
    </location>
</feature>
<dbReference type="Proteomes" id="UP000325081">
    <property type="component" value="Unassembled WGS sequence"/>
</dbReference>
<comment type="caution">
    <text evidence="2">The sequence shown here is derived from an EMBL/GenBank/DDBJ whole genome shotgun (WGS) entry which is preliminary data.</text>
</comment>
<evidence type="ECO:0000313" key="2">
    <source>
        <dbReference type="EMBL" id="GER56600.1"/>
    </source>
</evidence>
<feature type="compositionally biased region" description="Basic residues" evidence="1">
    <location>
        <begin position="158"/>
        <end position="172"/>
    </location>
</feature>
<dbReference type="EMBL" id="BKCP01012737">
    <property type="protein sequence ID" value="GER56600.1"/>
    <property type="molecule type" value="Genomic_DNA"/>
</dbReference>
<sequence>MLPKHTYTTEPGFFESSHARQSFSSMSDFSPLHDFPLSPSSLHSRSSGPTCHKLLTTTSKLSLSVSLILSLILENKLFSSSDGTWLRTNVSSWGRPGRTKVSESEDRLLCGSWPRMCSEAQRAKQPQHWKMSRGMPSVLVGPTVQGRNTPETRQLALRSRRRHSSGSRRRAVASKNLAKSSGLKTWSRLKMFFGRREFSGGKSRVLRPMSWPEERAGSTVGAKGGVMMMVALSPREVKSLAKSRVGIILPYDMAGKRTICSCAILL</sequence>